<keyword evidence="2" id="KW-0004">4Fe-4S</keyword>
<dbReference type="Pfam" id="PF04055">
    <property type="entry name" value="Radical_SAM"/>
    <property type="match status" value="1"/>
</dbReference>
<dbReference type="GO" id="GO:0005737">
    <property type="term" value="C:cytoplasm"/>
    <property type="evidence" value="ECO:0007669"/>
    <property type="project" value="TreeGrafter"/>
</dbReference>
<protein>
    <submittedName>
        <fullName evidence="8">Radical SAM protein</fullName>
    </submittedName>
</protein>
<gene>
    <name evidence="8" type="ORF">NE630_12445</name>
</gene>
<keyword evidence="4" id="KW-0479">Metal-binding</keyword>
<evidence type="ECO:0000256" key="4">
    <source>
        <dbReference type="ARBA" id="ARBA00022723"/>
    </source>
</evidence>
<keyword evidence="3" id="KW-0949">S-adenosyl-L-methionine</keyword>
<keyword evidence="6" id="KW-0411">Iron-sulfur</keyword>
<sequence length="334" mass="36814">MSDKLKKLAFFLPFAGCRGQCVYCDQRAITGVAEVPTPEDVRSVLKDITEPREICYFGGSFCRFPEDKIKEYLDCVTECAPAGSSVRFSTYPGDLRCDALRSLIKQYPVSRIELGIPTLDPAVLAACRREADPEKIFEDIAVLMEDSLPIGVQMMIGLPGQRRESSLRDLTKLAALKGDERWELRLYPCLVIGGTELERLCEEGRYHPLSVEEAVSWGGEFIELALELGFVPIRIGLQETVSLAAGVKAGPHHPALGELILAEAEARRLVKLAPGGPWPVPRRDISKFRGHGGFGIKRLAIHAGISENEVAGRVVYEDRPPAGTTSEIKREPNE</sequence>
<dbReference type="GO" id="GO:0002926">
    <property type="term" value="P:tRNA wobble base 5-methoxycarbonylmethyl-2-thiouridinylation"/>
    <property type="evidence" value="ECO:0007669"/>
    <property type="project" value="TreeGrafter"/>
</dbReference>
<proteinExistence type="predicted"/>
<comment type="cofactor">
    <cofactor evidence="1">
        <name>[4Fe-4S] cluster</name>
        <dbReference type="ChEBI" id="CHEBI:49883"/>
    </cofactor>
</comment>
<dbReference type="PROSITE" id="PS51918">
    <property type="entry name" value="RADICAL_SAM"/>
    <property type="match status" value="1"/>
</dbReference>
<dbReference type="Pfam" id="PF16199">
    <property type="entry name" value="Radical_SAM_C"/>
    <property type="match status" value="1"/>
</dbReference>
<evidence type="ECO:0000256" key="5">
    <source>
        <dbReference type="ARBA" id="ARBA00023004"/>
    </source>
</evidence>
<dbReference type="SFLD" id="SFLDS00029">
    <property type="entry name" value="Radical_SAM"/>
    <property type="match status" value="1"/>
</dbReference>
<dbReference type="InterPro" id="IPR006638">
    <property type="entry name" value="Elp3/MiaA/NifB-like_rSAM"/>
</dbReference>
<organism evidence="8 9">
    <name type="scientific">Cloacibacillus evryensis</name>
    <dbReference type="NCBI Taxonomy" id="508460"/>
    <lineage>
        <taxon>Bacteria</taxon>
        <taxon>Thermotogati</taxon>
        <taxon>Synergistota</taxon>
        <taxon>Synergistia</taxon>
        <taxon>Synergistales</taxon>
        <taxon>Synergistaceae</taxon>
        <taxon>Cloacibacillus</taxon>
    </lineage>
</organism>
<dbReference type="InterPro" id="IPR013785">
    <property type="entry name" value="Aldolase_TIM"/>
</dbReference>
<reference evidence="8 9" key="1">
    <citation type="submission" date="2022-06" db="EMBL/GenBank/DDBJ databases">
        <title>Isolation of gut microbiota from human fecal samples.</title>
        <authorList>
            <person name="Pamer E.G."/>
            <person name="Barat B."/>
            <person name="Waligurski E."/>
            <person name="Medina S."/>
            <person name="Paddock L."/>
            <person name="Mostad J."/>
        </authorList>
    </citation>
    <scope>NUCLEOTIDE SEQUENCE [LARGE SCALE GENOMIC DNA]</scope>
    <source>
        <strain evidence="8 9">DFI.9.90</strain>
    </source>
</reference>
<evidence type="ECO:0000256" key="6">
    <source>
        <dbReference type="ARBA" id="ARBA00023014"/>
    </source>
</evidence>
<dbReference type="InterPro" id="IPR032432">
    <property type="entry name" value="Radical_SAM_C"/>
</dbReference>
<evidence type="ECO:0000256" key="3">
    <source>
        <dbReference type="ARBA" id="ARBA00022691"/>
    </source>
</evidence>
<dbReference type="GO" id="GO:0046872">
    <property type="term" value="F:metal ion binding"/>
    <property type="evidence" value="ECO:0007669"/>
    <property type="project" value="UniProtKB-KW"/>
</dbReference>
<dbReference type="Gene3D" id="3.20.20.70">
    <property type="entry name" value="Aldolase class I"/>
    <property type="match status" value="1"/>
</dbReference>
<accession>A0AAW5KAC8</accession>
<dbReference type="Proteomes" id="UP001205919">
    <property type="component" value="Unassembled WGS sequence"/>
</dbReference>
<dbReference type="SMART" id="SM00729">
    <property type="entry name" value="Elp3"/>
    <property type="match status" value="1"/>
</dbReference>
<dbReference type="AlphaFoldDB" id="A0AAW5KAC8"/>
<dbReference type="GO" id="GO:0003824">
    <property type="term" value="F:catalytic activity"/>
    <property type="evidence" value="ECO:0007669"/>
    <property type="project" value="InterPro"/>
</dbReference>
<keyword evidence="9" id="KW-1185">Reference proteome</keyword>
<dbReference type="PANTHER" id="PTHR11135:SF0">
    <property type="entry name" value="ELONGATOR COMPLEX PROTEIN 3"/>
    <property type="match status" value="1"/>
</dbReference>
<dbReference type="GO" id="GO:0051539">
    <property type="term" value="F:4 iron, 4 sulfur cluster binding"/>
    <property type="evidence" value="ECO:0007669"/>
    <property type="project" value="UniProtKB-KW"/>
</dbReference>
<evidence type="ECO:0000256" key="2">
    <source>
        <dbReference type="ARBA" id="ARBA00022485"/>
    </source>
</evidence>
<dbReference type="InterPro" id="IPR007197">
    <property type="entry name" value="rSAM"/>
</dbReference>
<dbReference type="InterPro" id="IPR039661">
    <property type="entry name" value="ELP3"/>
</dbReference>
<dbReference type="EMBL" id="JANFYT010000030">
    <property type="protein sequence ID" value="MCQ4815242.1"/>
    <property type="molecule type" value="Genomic_DNA"/>
</dbReference>
<comment type="caution">
    <text evidence="8">The sequence shown here is derived from an EMBL/GenBank/DDBJ whole genome shotgun (WGS) entry which is preliminary data.</text>
</comment>
<evidence type="ECO:0000313" key="9">
    <source>
        <dbReference type="Proteomes" id="UP001205919"/>
    </source>
</evidence>
<evidence type="ECO:0000313" key="8">
    <source>
        <dbReference type="EMBL" id="MCQ4815242.1"/>
    </source>
</evidence>
<evidence type="ECO:0000256" key="1">
    <source>
        <dbReference type="ARBA" id="ARBA00001966"/>
    </source>
</evidence>
<dbReference type="InterPro" id="IPR058240">
    <property type="entry name" value="rSAM_sf"/>
</dbReference>
<evidence type="ECO:0000259" key="7">
    <source>
        <dbReference type="PROSITE" id="PS51918"/>
    </source>
</evidence>
<dbReference type="SUPFAM" id="SSF102114">
    <property type="entry name" value="Radical SAM enzymes"/>
    <property type="match status" value="1"/>
</dbReference>
<keyword evidence="5" id="KW-0408">Iron</keyword>
<name>A0AAW5KAC8_9BACT</name>
<feature type="domain" description="Radical SAM core" evidence="7">
    <location>
        <begin position="4"/>
        <end position="234"/>
    </location>
</feature>
<dbReference type="CDD" id="cd01335">
    <property type="entry name" value="Radical_SAM"/>
    <property type="match status" value="1"/>
</dbReference>
<dbReference type="PANTHER" id="PTHR11135">
    <property type="entry name" value="HISTONE ACETYLTRANSFERASE-RELATED"/>
    <property type="match status" value="1"/>
</dbReference>
<dbReference type="RefSeq" id="WP_008713355.1">
    <property type="nucleotide sequence ID" value="NZ_CABKQM010000008.1"/>
</dbReference>